<dbReference type="InterPro" id="IPR023210">
    <property type="entry name" value="NADP_OxRdtase_dom"/>
</dbReference>
<dbReference type="Pfam" id="PF00248">
    <property type="entry name" value="Aldo_ket_red"/>
    <property type="match status" value="2"/>
</dbReference>
<dbReference type="GO" id="GO:0015459">
    <property type="term" value="F:potassium channel regulator activity"/>
    <property type="evidence" value="ECO:0007669"/>
    <property type="project" value="TreeGrafter"/>
</dbReference>
<dbReference type="PANTHER" id="PTHR43150:SF2">
    <property type="entry name" value="HYPERKINETIC, ISOFORM M"/>
    <property type="match status" value="1"/>
</dbReference>
<dbReference type="GO" id="GO:1901379">
    <property type="term" value="P:regulation of potassium ion transmembrane transport"/>
    <property type="evidence" value="ECO:0007669"/>
    <property type="project" value="TreeGrafter"/>
</dbReference>
<accession>A0A1I8FPK1</accession>
<dbReference type="Proteomes" id="UP000095280">
    <property type="component" value="Unplaced"/>
</dbReference>
<sequence>SVAEDILTLAYACAFNFFDTAEVYAAGRAELLLGRLLAKGRLAPLLLHRVHQDFLGRQGGDGARPVPQSTSWRACRPACSGCSWTMWTLCSPTGRTRSPPWRRSCAPSASASTAAGPSTGHLARLGLSSVFSTFIFLFDVLDIVERHPPHRQLVSHGDHGGALGGAAVQPDPPVAEQVEYHMFQREKLELQMPELFAKLGLGAVVWSPLACGILSGKYDDGVPVYSRASLKGSAVPAFCTYSGYSWLRDKILSEEGRQQQRQSSGARRGGDHLTARWPAGHRLVRAERPRQLRAAGARLGRAAVREHLRPAGGAKLTAATHGRDRPDSGCGCGAGGMAMGFLGVSMEPWSIF</sequence>
<dbReference type="GO" id="GO:0044325">
    <property type="term" value="F:transmembrane transporter binding"/>
    <property type="evidence" value="ECO:0007669"/>
    <property type="project" value="TreeGrafter"/>
</dbReference>
<name>A0A1I8FPK1_9PLAT</name>
<protein>
    <submittedName>
        <fullName evidence="7">Aldo_ket_red domain-containing protein</fullName>
    </submittedName>
</protein>
<feature type="domain" description="NADP-dependent oxidoreductase" evidence="5">
    <location>
        <begin position="3"/>
        <end position="39"/>
    </location>
</feature>
<evidence type="ECO:0000259" key="5">
    <source>
        <dbReference type="Pfam" id="PF00248"/>
    </source>
</evidence>
<dbReference type="InterPro" id="IPR005399">
    <property type="entry name" value="K_chnl_volt-dep_bsu_KCNAB-rel"/>
</dbReference>
<evidence type="ECO:0000313" key="7">
    <source>
        <dbReference type="WBParaSite" id="maker-unitig_42319-snap-gene-0.2-mRNA-1"/>
    </source>
</evidence>
<evidence type="ECO:0000313" key="6">
    <source>
        <dbReference type="Proteomes" id="UP000095280"/>
    </source>
</evidence>
<dbReference type="PANTHER" id="PTHR43150">
    <property type="entry name" value="HYPERKINETIC, ISOFORM M"/>
    <property type="match status" value="1"/>
</dbReference>
<feature type="domain" description="NADP-dependent oxidoreductase" evidence="5">
    <location>
        <begin position="172"/>
        <end position="226"/>
    </location>
</feature>
<keyword evidence="6" id="KW-1185">Reference proteome</keyword>
<evidence type="ECO:0000256" key="2">
    <source>
        <dbReference type="ARBA" id="ARBA00022857"/>
    </source>
</evidence>
<proteinExistence type="inferred from homology"/>
<reference evidence="7" key="1">
    <citation type="submission" date="2016-11" db="UniProtKB">
        <authorList>
            <consortium name="WormBaseParasite"/>
        </authorList>
    </citation>
    <scope>IDENTIFICATION</scope>
</reference>
<comment type="similarity">
    <text evidence="1">Belongs to the shaker potassium channel beta subunit family.</text>
</comment>
<dbReference type="Gene3D" id="3.20.20.100">
    <property type="entry name" value="NADP-dependent oxidoreductase domain"/>
    <property type="match status" value="2"/>
</dbReference>
<dbReference type="GO" id="GO:0008076">
    <property type="term" value="C:voltage-gated potassium channel complex"/>
    <property type="evidence" value="ECO:0007669"/>
    <property type="project" value="TreeGrafter"/>
</dbReference>
<dbReference type="GO" id="GO:0016491">
    <property type="term" value="F:oxidoreductase activity"/>
    <property type="evidence" value="ECO:0007669"/>
    <property type="project" value="UniProtKB-KW"/>
</dbReference>
<evidence type="ECO:0000256" key="4">
    <source>
        <dbReference type="SAM" id="MobiDB-lite"/>
    </source>
</evidence>
<dbReference type="WBParaSite" id="maker-unitig_42319-snap-gene-0.2-mRNA-1">
    <property type="protein sequence ID" value="maker-unitig_42319-snap-gene-0.2-mRNA-1"/>
    <property type="gene ID" value="maker-unitig_42319-snap-gene-0.2"/>
</dbReference>
<evidence type="ECO:0000256" key="3">
    <source>
        <dbReference type="ARBA" id="ARBA00023002"/>
    </source>
</evidence>
<organism evidence="6 7">
    <name type="scientific">Macrostomum lignano</name>
    <dbReference type="NCBI Taxonomy" id="282301"/>
    <lineage>
        <taxon>Eukaryota</taxon>
        <taxon>Metazoa</taxon>
        <taxon>Spiralia</taxon>
        <taxon>Lophotrochozoa</taxon>
        <taxon>Platyhelminthes</taxon>
        <taxon>Rhabditophora</taxon>
        <taxon>Macrostomorpha</taxon>
        <taxon>Macrostomida</taxon>
        <taxon>Macrostomidae</taxon>
        <taxon>Macrostomum</taxon>
    </lineage>
</organism>
<dbReference type="AlphaFoldDB" id="A0A1I8FPK1"/>
<feature type="region of interest" description="Disordered" evidence="4">
    <location>
        <begin position="96"/>
        <end position="117"/>
    </location>
</feature>
<feature type="compositionally biased region" description="Low complexity" evidence="4">
    <location>
        <begin position="97"/>
        <end position="117"/>
    </location>
</feature>
<keyword evidence="2" id="KW-0521">NADP</keyword>
<dbReference type="InterPro" id="IPR036812">
    <property type="entry name" value="NAD(P)_OxRdtase_dom_sf"/>
</dbReference>
<keyword evidence="3" id="KW-0560">Oxidoreductase</keyword>
<dbReference type="SUPFAM" id="SSF51430">
    <property type="entry name" value="NAD(P)-linked oxidoreductase"/>
    <property type="match status" value="2"/>
</dbReference>
<evidence type="ECO:0000256" key="1">
    <source>
        <dbReference type="ARBA" id="ARBA00006515"/>
    </source>
</evidence>